<dbReference type="HOGENOM" id="CLU_3051689_0_0_1"/>
<reference evidence="2" key="2">
    <citation type="submission" date="2015-01" db="EMBL/GenBank/DDBJ databases">
        <title>Evolutionary Origins and Diversification of the Mycorrhizal Mutualists.</title>
        <authorList>
            <consortium name="DOE Joint Genome Institute"/>
            <consortium name="Mycorrhizal Genomics Consortium"/>
            <person name="Kohler A."/>
            <person name="Kuo A."/>
            <person name="Nagy L.G."/>
            <person name="Floudas D."/>
            <person name="Copeland A."/>
            <person name="Barry K.W."/>
            <person name="Cichocki N."/>
            <person name="Veneault-Fourrey C."/>
            <person name="LaButti K."/>
            <person name="Lindquist E.A."/>
            <person name="Lipzen A."/>
            <person name="Lundell T."/>
            <person name="Morin E."/>
            <person name="Murat C."/>
            <person name="Riley R."/>
            <person name="Ohm R."/>
            <person name="Sun H."/>
            <person name="Tunlid A."/>
            <person name="Henrissat B."/>
            <person name="Grigoriev I.V."/>
            <person name="Hibbett D.S."/>
            <person name="Martin F."/>
        </authorList>
    </citation>
    <scope>NUCLEOTIDE SEQUENCE [LARGE SCALE GENOMIC DNA]</scope>
    <source>
        <strain evidence="2">Foug A</strain>
    </source>
</reference>
<evidence type="ECO:0000313" key="1">
    <source>
        <dbReference type="EMBL" id="KIM70685.1"/>
    </source>
</evidence>
<keyword evidence="2" id="KW-1185">Reference proteome</keyword>
<dbReference type="InParanoid" id="A0A0C3EDF2"/>
<protein>
    <submittedName>
        <fullName evidence="1">Uncharacterized protein</fullName>
    </submittedName>
</protein>
<organism evidence="1 2">
    <name type="scientific">Scleroderma citrinum Foug A</name>
    <dbReference type="NCBI Taxonomy" id="1036808"/>
    <lineage>
        <taxon>Eukaryota</taxon>
        <taxon>Fungi</taxon>
        <taxon>Dikarya</taxon>
        <taxon>Basidiomycota</taxon>
        <taxon>Agaricomycotina</taxon>
        <taxon>Agaricomycetes</taxon>
        <taxon>Agaricomycetidae</taxon>
        <taxon>Boletales</taxon>
        <taxon>Sclerodermatineae</taxon>
        <taxon>Sclerodermataceae</taxon>
        <taxon>Scleroderma</taxon>
    </lineage>
</organism>
<accession>A0A0C3EDF2</accession>
<dbReference type="EMBL" id="KN822004">
    <property type="protein sequence ID" value="KIM70685.1"/>
    <property type="molecule type" value="Genomic_DNA"/>
</dbReference>
<evidence type="ECO:0000313" key="2">
    <source>
        <dbReference type="Proteomes" id="UP000053989"/>
    </source>
</evidence>
<proteinExistence type="predicted"/>
<gene>
    <name evidence="1" type="ORF">SCLCIDRAFT_1206823</name>
</gene>
<dbReference type="AlphaFoldDB" id="A0A0C3EDF2"/>
<reference evidence="1 2" key="1">
    <citation type="submission" date="2014-04" db="EMBL/GenBank/DDBJ databases">
        <authorList>
            <consortium name="DOE Joint Genome Institute"/>
            <person name="Kuo A."/>
            <person name="Kohler A."/>
            <person name="Nagy L.G."/>
            <person name="Floudas D."/>
            <person name="Copeland A."/>
            <person name="Barry K.W."/>
            <person name="Cichocki N."/>
            <person name="Veneault-Fourrey C."/>
            <person name="LaButti K."/>
            <person name="Lindquist E.A."/>
            <person name="Lipzen A."/>
            <person name="Lundell T."/>
            <person name="Morin E."/>
            <person name="Murat C."/>
            <person name="Sun H."/>
            <person name="Tunlid A."/>
            <person name="Henrissat B."/>
            <person name="Grigoriev I.V."/>
            <person name="Hibbett D.S."/>
            <person name="Martin F."/>
            <person name="Nordberg H.P."/>
            <person name="Cantor M.N."/>
            <person name="Hua S.X."/>
        </authorList>
    </citation>
    <scope>NUCLEOTIDE SEQUENCE [LARGE SCALE GENOMIC DNA]</scope>
    <source>
        <strain evidence="1 2">Foug A</strain>
    </source>
</reference>
<sequence>MPYYLHASHQGRAVNGRLIQRSASWKENLAVVPNLGAVTMSISKNQPPAAATMA</sequence>
<dbReference type="Proteomes" id="UP000053989">
    <property type="component" value="Unassembled WGS sequence"/>
</dbReference>
<name>A0A0C3EDF2_9AGAM</name>